<comment type="caution">
    <text evidence="2">The sequence shown here is derived from an EMBL/GenBank/DDBJ whole genome shotgun (WGS) entry which is preliminary data.</text>
</comment>
<keyword evidence="3" id="KW-1185">Reference proteome</keyword>
<dbReference type="PANTHER" id="PTHR43267:SF1">
    <property type="entry name" value="TRNA THREONYLCARBAMOYLADENOSINE DEHYDRATASE"/>
    <property type="match status" value="1"/>
</dbReference>
<accession>A0ABU6LH94</accession>
<dbReference type="Gene3D" id="3.40.50.720">
    <property type="entry name" value="NAD(P)-binding Rossmann-like Domain"/>
    <property type="match status" value="1"/>
</dbReference>
<keyword evidence="2" id="KW-0808">Transferase</keyword>
<protein>
    <submittedName>
        <fullName evidence="2">ThiF family adenylyltransferase</fullName>
    </submittedName>
</protein>
<dbReference type="PANTHER" id="PTHR43267">
    <property type="entry name" value="TRNA THREONYLCARBAMOYLADENOSINE DEHYDRATASE"/>
    <property type="match status" value="1"/>
</dbReference>
<keyword evidence="2" id="KW-0548">Nucleotidyltransferase</keyword>
<dbReference type="RefSeq" id="WP_327779763.1">
    <property type="nucleotide sequence ID" value="NZ_JAYXUD010000006.1"/>
</dbReference>
<organism evidence="2 3">
    <name type="scientific">Photobacterium piscicola</name>
    <dbReference type="NCBI Taxonomy" id="1378299"/>
    <lineage>
        <taxon>Bacteria</taxon>
        <taxon>Pseudomonadati</taxon>
        <taxon>Pseudomonadota</taxon>
        <taxon>Gammaproteobacteria</taxon>
        <taxon>Vibrionales</taxon>
        <taxon>Vibrionaceae</taxon>
        <taxon>Photobacterium</taxon>
    </lineage>
</organism>
<dbReference type="InterPro" id="IPR000594">
    <property type="entry name" value="ThiF_NAD_FAD-bd"/>
</dbReference>
<evidence type="ECO:0000313" key="3">
    <source>
        <dbReference type="Proteomes" id="UP001339429"/>
    </source>
</evidence>
<dbReference type="InterPro" id="IPR045886">
    <property type="entry name" value="ThiF/MoeB/HesA"/>
</dbReference>
<feature type="domain" description="THIF-type NAD/FAD binding fold" evidence="1">
    <location>
        <begin position="112"/>
        <end position="378"/>
    </location>
</feature>
<dbReference type="GO" id="GO:0016779">
    <property type="term" value="F:nucleotidyltransferase activity"/>
    <property type="evidence" value="ECO:0007669"/>
    <property type="project" value="UniProtKB-KW"/>
</dbReference>
<gene>
    <name evidence="2" type="ORF">VXS00_09705</name>
</gene>
<dbReference type="SUPFAM" id="SSF69572">
    <property type="entry name" value="Activating enzymes of the ubiquitin-like proteins"/>
    <property type="match status" value="1"/>
</dbReference>
<evidence type="ECO:0000259" key="1">
    <source>
        <dbReference type="Pfam" id="PF00899"/>
    </source>
</evidence>
<evidence type="ECO:0000313" key="2">
    <source>
        <dbReference type="EMBL" id="MEC6898914.1"/>
    </source>
</evidence>
<dbReference type="Pfam" id="PF00899">
    <property type="entry name" value="ThiF"/>
    <property type="match status" value="1"/>
</dbReference>
<dbReference type="InterPro" id="IPR035985">
    <property type="entry name" value="Ubiquitin-activating_enz"/>
</dbReference>
<reference evidence="2 3" key="1">
    <citation type="submission" date="2024-01" db="EMBL/GenBank/DDBJ databases">
        <title>Active colonisers of the gastrointestinal tract of Atlantic salmon farmed in a warm water region.</title>
        <authorList>
            <person name="Bowman J.P."/>
        </authorList>
    </citation>
    <scope>NUCLEOTIDE SEQUENCE [LARGE SCALE GENOMIC DNA]</scope>
    <source>
        <strain evidence="2 3">S4MW1</strain>
    </source>
</reference>
<dbReference type="Proteomes" id="UP001339429">
    <property type="component" value="Unassembled WGS sequence"/>
</dbReference>
<dbReference type="EMBL" id="JAYXUD010000006">
    <property type="protein sequence ID" value="MEC6898914.1"/>
    <property type="molecule type" value="Genomic_DNA"/>
</dbReference>
<proteinExistence type="predicted"/>
<sequence length="383" mass="43425">MDILEKKFYLQHSVDIYVSELPYVNKVKITFHRMTTREKVILETDKAVAEFLALINGKSSIGEILSKLGVFDKVDAINLIEFLLQQKLITEESIIHHSESKYARQIAFLDDLILSRSGNASQQLINKKKIVIIGCGAVTGLIAEILVRSGILDIVLIDYKVFSHMNISRHIFAREKDIGRYKVDVLKDYLKRIDHKITVITIKEQLIPNTELCRWIDEDTSLVINGCDEPYIGHTSVKIGRYLQTKNIPMYVMGGFDAHLMSSGELVYPPKTPCIDCIQETFSVALADWKPTYTRTESSLIQQNNVLKKRKDNDFLKYNIGGEGGLVMMNAFSASLGCLNILLFLADDPEFNYRSTRYEYLSNGGTFTAFELKKQGTCHGCTN</sequence>
<name>A0ABU6LH94_9GAMM</name>